<gene>
    <name evidence="2" type="ORF">RI129_009079</name>
</gene>
<dbReference type="AlphaFoldDB" id="A0AAN7V8H6"/>
<evidence type="ECO:0000259" key="1">
    <source>
        <dbReference type="SMART" id="SM00690"/>
    </source>
</evidence>
<evidence type="ECO:0000313" key="3">
    <source>
        <dbReference type="Proteomes" id="UP001329430"/>
    </source>
</evidence>
<dbReference type="EMBL" id="JAVRBK010000006">
    <property type="protein sequence ID" value="KAK5642912.1"/>
    <property type="molecule type" value="Genomic_DNA"/>
</dbReference>
<dbReference type="PANTHER" id="PTHR31927">
    <property type="entry name" value="FI07246P-RELATED-RELATED"/>
    <property type="match status" value="1"/>
</dbReference>
<protein>
    <recommendedName>
        <fullName evidence="1">DUF243 domain-containing protein</fullName>
    </recommendedName>
</protein>
<organism evidence="2 3">
    <name type="scientific">Pyrocoelia pectoralis</name>
    <dbReference type="NCBI Taxonomy" id="417401"/>
    <lineage>
        <taxon>Eukaryota</taxon>
        <taxon>Metazoa</taxon>
        <taxon>Ecdysozoa</taxon>
        <taxon>Arthropoda</taxon>
        <taxon>Hexapoda</taxon>
        <taxon>Insecta</taxon>
        <taxon>Pterygota</taxon>
        <taxon>Neoptera</taxon>
        <taxon>Endopterygota</taxon>
        <taxon>Coleoptera</taxon>
        <taxon>Polyphaga</taxon>
        <taxon>Elateriformia</taxon>
        <taxon>Elateroidea</taxon>
        <taxon>Lampyridae</taxon>
        <taxon>Lampyrinae</taxon>
        <taxon>Pyrocoelia</taxon>
    </lineage>
</organism>
<dbReference type="GO" id="GO:0008010">
    <property type="term" value="F:structural constituent of chitin-based larval cuticle"/>
    <property type="evidence" value="ECO:0007669"/>
    <property type="project" value="TreeGrafter"/>
</dbReference>
<name>A0AAN7V8H6_9COLE</name>
<dbReference type="Pfam" id="PF03103">
    <property type="entry name" value="DUF243"/>
    <property type="match status" value="1"/>
</dbReference>
<dbReference type="Proteomes" id="UP001329430">
    <property type="component" value="Chromosome 6"/>
</dbReference>
<feature type="domain" description="DUF243" evidence="1">
    <location>
        <begin position="167"/>
        <end position="266"/>
    </location>
</feature>
<dbReference type="PANTHER" id="PTHR31927:SF16">
    <property type="entry name" value="LP07342P"/>
    <property type="match status" value="1"/>
</dbReference>
<dbReference type="InterPro" id="IPR004145">
    <property type="entry name" value="DUF243"/>
</dbReference>
<proteinExistence type="predicted"/>
<reference evidence="2 3" key="1">
    <citation type="journal article" date="2024" name="Insects">
        <title>An Improved Chromosome-Level Genome Assembly of the Firefly Pyrocoelia pectoralis.</title>
        <authorList>
            <person name="Fu X."/>
            <person name="Meyer-Rochow V.B."/>
            <person name="Ballantyne L."/>
            <person name="Zhu X."/>
        </authorList>
    </citation>
    <scope>NUCLEOTIDE SEQUENCE [LARGE SCALE GENOMIC DNA]</scope>
    <source>
        <strain evidence="2">XCY_ONT2</strain>
    </source>
</reference>
<accession>A0AAN7V8H6</accession>
<comment type="caution">
    <text evidence="2">The sequence shown here is derived from an EMBL/GenBank/DDBJ whole genome shotgun (WGS) entry which is preliminary data.</text>
</comment>
<sequence length="353" mass="33939">MTRISLIFKILFEDGVYLYGGGLITLVLNNGIKLVPLKDQIQKTSAFKMNVIVLVSALLITTAQCRPQYHYNSPTISGGGGGGSFVTGGGGSSFVSGGGGASFGSVSGGSGFHGGSGSFISGGGGSFGSGGGGFGSGGGGGFGSGGGGFGSGGGSGGGFVSGGGGGAIVHKHVYVHVAPPDPEEFHAKRPISVGQSSKHYKIIFIKAPTYATRTAQQIALQAQNQEKTLIYVLVKKPDEVADITVPSVAPVQPSKPEVYFIRYKTQQQGGVGGIGGGGGGLGVDITAPVSGGFSSGGSTGIGATGGGLGGGSFSGGVSTGGVGVGGISGGGSSVGIGGGVSTSYGPPGQSGPY</sequence>
<dbReference type="SMART" id="SM00690">
    <property type="entry name" value="DM5"/>
    <property type="match status" value="1"/>
</dbReference>
<keyword evidence="3" id="KW-1185">Reference proteome</keyword>
<dbReference type="GO" id="GO:0040003">
    <property type="term" value="P:chitin-based cuticle development"/>
    <property type="evidence" value="ECO:0007669"/>
    <property type="project" value="TreeGrafter"/>
</dbReference>
<dbReference type="GO" id="GO:0062129">
    <property type="term" value="C:chitin-based extracellular matrix"/>
    <property type="evidence" value="ECO:0007669"/>
    <property type="project" value="TreeGrafter"/>
</dbReference>
<evidence type="ECO:0000313" key="2">
    <source>
        <dbReference type="EMBL" id="KAK5642912.1"/>
    </source>
</evidence>